<evidence type="ECO:0000313" key="3">
    <source>
        <dbReference type="EMBL" id="KAA1091627.1"/>
    </source>
</evidence>
<protein>
    <submittedName>
        <fullName evidence="2">Uncharacterized protein</fullName>
    </submittedName>
</protein>
<dbReference type="Proteomes" id="UP000325313">
    <property type="component" value="Unassembled WGS sequence"/>
</dbReference>
<reference evidence="4 5" key="1">
    <citation type="submission" date="2019-05" db="EMBL/GenBank/DDBJ databases">
        <title>Emergence of the Ug99 lineage of the wheat stem rust pathogen through somatic hybridization.</title>
        <authorList>
            <person name="Li F."/>
            <person name="Upadhyaya N.M."/>
            <person name="Sperschneider J."/>
            <person name="Matny O."/>
            <person name="Nguyen-Phuc H."/>
            <person name="Mago R."/>
            <person name="Raley C."/>
            <person name="Miller M.E."/>
            <person name="Silverstein K.A.T."/>
            <person name="Henningsen E."/>
            <person name="Hirsch C.D."/>
            <person name="Visser B."/>
            <person name="Pretorius Z.A."/>
            <person name="Steffenson B.J."/>
            <person name="Schwessinger B."/>
            <person name="Dodds P.N."/>
            <person name="Figueroa M."/>
        </authorList>
    </citation>
    <scope>NUCLEOTIDE SEQUENCE [LARGE SCALE GENOMIC DNA]</scope>
    <source>
        <strain evidence="3">21-0</strain>
        <strain evidence="2 5">Ug99</strain>
    </source>
</reference>
<proteinExistence type="predicted"/>
<evidence type="ECO:0000313" key="4">
    <source>
        <dbReference type="Proteomes" id="UP000324748"/>
    </source>
</evidence>
<organism evidence="2 5">
    <name type="scientific">Puccinia graminis f. sp. tritici</name>
    <dbReference type="NCBI Taxonomy" id="56615"/>
    <lineage>
        <taxon>Eukaryota</taxon>
        <taxon>Fungi</taxon>
        <taxon>Dikarya</taxon>
        <taxon>Basidiomycota</taxon>
        <taxon>Pucciniomycotina</taxon>
        <taxon>Pucciniomycetes</taxon>
        <taxon>Pucciniales</taxon>
        <taxon>Pucciniaceae</taxon>
        <taxon>Puccinia</taxon>
    </lineage>
</organism>
<keyword evidence="4" id="KW-1185">Reference proteome</keyword>
<feature type="signal peptide" evidence="1">
    <location>
        <begin position="1"/>
        <end position="18"/>
    </location>
</feature>
<evidence type="ECO:0000313" key="5">
    <source>
        <dbReference type="Proteomes" id="UP000325313"/>
    </source>
</evidence>
<dbReference type="EMBL" id="VSWC01000092">
    <property type="protein sequence ID" value="KAA1091627.1"/>
    <property type="molecule type" value="Genomic_DNA"/>
</dbReference>
<sequence length="154" mass="18321">MKFTGIWFMPLLFHGLMAVDTHLELTDFSKAASPFPSDNPTFKSVAYTKNDYYERSTWSQLIYNDARQNTWSRDIEISISTHAFQNKPEQNRIKVWNAGELEVEYCLKHLPSGRWTPVRKLEHREHVYLEPAIQQVELHLRQIRYRTTPRQPRS</sequence>
<accession>A0A5B0MHW4</accession>
<evidence type="ECO:0000313" key="2">
    <source>
        <dbReference type="EMBL" id="KAA1076252.1"/>
    </source>
</evidence>
<keyword evidence="1" id="KW-0732">Signal</keyword>
<dbReference type="EMBL" id="VDEP01000471">
    <property type="protein sequence ID" value="KAA1076252.1"/>
    <property type="molecule type" value="Genomic_DNA"/>
</dbReference>
<gene>
    <name evidence="3" type="ORF">PGT21_036369</name>
    <name evidence="2" type="ORF">PGTUg99_037546</name>
</gene>
<dbReference type="OrthoDB" id="10277306at2759"/>
<evidence type="ECO:0000256" key="1">
    <source>
        <dbReference type="SAM" id="SignalP"/>
    </source>
</evidence>
<comment type="caution">
    <text evidence="2">The sequence shown here is derived from an EMBL/GenBank/DDBJ whole genome shotgun (WGS) entry which is preliminary data.</text>
</comment>
<dbReference type="Proteomes" id="UP000324748">
    <property type="component" value="Unassembled WGS sequence"/>
</dbReference>
<name>A0A5B0MHW4_PUCGR</name>
<feature type="chain" id="PRO_5036366153" evidence="1">
    <location>
        <begin position="19"/>
        <end position="154"/>
    </location>
</feature>
<dbReference type="AlphaFoldDB" id="A0A5B0MHW4"/>